<gene>
    <name evidence="1" type="ORF">GN958_ATG20140</name>
</gene>
<dbReference type="AlphaFoldDB" id="A0A8S9TP55"/>
<comment type="caution">
    <text evidence="1">The sequence shown here is derived from an EMBL/GenBank/DDBJ whole genome shotgun (WGS) entry which is preliminary data.</text>
</comment>
<dbReference type="EMBL" id="JAACNO010002811">
    <property type="protein sequence ID" value="KAF4130686.1"/>
    <property type="molecule type" value="Genomic_DNA"/>
</dbReference>
<dbReference type="Proteomes" id="UP000704712">
    <property type="component" value="Unassembled WGS sequence"/>
</dbReference>
<evidence type="ECO:0000313" key="1">
    <source>
        <dbReference type="EMBL" id="KAF4130686.1"/>
    </source>
</evidence>
<accession>A0A8S9TP55</accession>
<evidence type="ECO:0000313" key="2">
    <source>
        <dbReference type="Proteomes" id="UP000704712"/>
    </source>
</evidence>
<proteinExistence type="predicted"/>
<reference evidence="1" key="1">
    <citation type="submission" date="2020-03" db="EMBL/GenBank/DDBJ databases">
        <title>Hybrid Assembly of Korean Phytophthora infestans isolates.</title>
        <authorList>
            <person name="Prokchorchik M."/>
            <person name="Lee Y."/>
            <person name="Seo J."/>
            <person name="Cho J.-H."/>
            <person name="Park Y.-E."/>
            <person name="Jang D.-C."/>
            <person name="Im J.-S."/>
            <person name="Choi J.-G."/>
            <person name="Park H.-J."/>
            <person name="Lee G.-B."/>
            <person name="Lee Y.-G."/>
            <person name="Hong S.-Y."/>
            <person name="Cho K."/>
            <person name="Sohn K.H."/>
        </authorList>
    </citation>
    <scope>NUCLEOTIDE SEQUENCE</scope>
    <source>
        <strain evidence="1">KR_2_A2</strain>
    </source>
</reference>
<sequence length="87" mass="9748">MVKVKLLGAPFQDCDDDGEIMGAARVASNHILQEHADLWIVHWEIGEKLSSTFFFLALQENIRTVADVQTYDLIEVIAVSYTRAVIA</sequence>
<name>A0A8S9TP55_PHYIN</name>
<protein>
    <submittedName>
        <fullName evidence="1">Uncharacterized protein</fullName>
    </submittedName>
</protein>
<organism evidence="1 2">
    <name type="scientific">Phytophthora infestans</name>
    <name type="common">Potato late blight agent</name>
    <name type="synonym">Botrytis infestans</name>
    <dbReference type="NCBI Taxonomy" id="4787"/>
    <lineage>
        <taxon>Eukaryota</taxon>
        <taxon>Sar</taxon>
        <taxon>Stramenopiles</taxon>
        <taxon>Oomycota</taxon>
        <taxon>Peronosporomycetes</taxon>
        <taxon>Peronosporales</taxon>
        <taxon>Peronosporaceae</taxon>
        <taxon>Phytophthora</taxon>
    </lineage>
</organism>